<dbReference type="SUPFAM" id="SSF56519">
    <property type="entry name" value="Penicillin binding protein dimerisation domain"/>
    <property type="match status" value="1"/>
</dbReference>
<evidence type="ECO:0000256" key="6">
    <source>
        <dbReference type="ARBA" id="ARBA00023251"/>
    </source>
</evidence>
<dbReference type="Proteomes" id="UP000034855">
    <property type="component" value="Unassembled WGS sequence"/>
</dbReference>
<organism evidence="9 10">
    <name type="scientific">Candidatus Magasanikbacteria bacterium GW2011_GWA2_40_10</name>
    <dbReference type="NCBI Taxonomy" id="1619037"/>
    <lineage>
        <taxon>Bacteria</taxon>
        <taxon>Candidatus Magasanikiibacteriota</taxon>
    </lineage>
</organism>
<dbReference type="PANTHER" id="PTHR30627">
    <property type="entry name" value="PEPTIDOGLYCAN D,D-TRANSPEPTIDASE"/>
    <property type="match status" value="1"/>
</dbReference>
<evidence type="ECO:0000313" key="9">
    <source>
        <dbReference type="EMBL" id="KKR34762.1"/>
    </source>
</evidence>
<dbReference type="InterPro" id="IPR050515">
    <property type="entry name" value="Beta-lactam/transpept"/>
</dbReference>
<evidence type="ECO:0000256" key="1">
    <source>
        <dbReference type="ARBA" id="ARBA00001526"/>
    </source>
</evidence>
<dbReference type="InterPro" id="IPR036138">
    <property type="entry name" value="PBP_dimer_sf"/>
</dbReference>
<evidence type="ECO:0000313" key="10">
    <source>
        <dbReference type="Proteomes" id="UP000034855"/>
    </source>
</evidence>
<keyword evidence="7" id="KW-0472">Membrane</keyword>
<comment type="similarity">
    <text evidence="2">Belongs to the class-D beta-lactamase family.</text>
</comment>
<comment type="catalytic activity">
    <reaction evidence="1">
        <text>a beta-lactam + H2O = a substituted beta-amino acid</text>
        <dbReference type="Rhea" id="RHEA:20401"/>
        <dbReference type="ChEBI" id="CHEBI:15377"/>
        <dbReference type="ChEBI" id="CHEBI:35627"/>
        <dbReference type="ChEBI" id="CHEBI:140347"/>
        <dbReference type="EC" id="3.5.2.6"/>
    </reaction>
</comment>
<evidence type="ECO:0000259" key="8">
    <source>
        <dbReference type="Pfam" id="PF03717"/>
    </source>
</evidence>
<dbReference type="EC" id="3.5.2.6" evidence="3"/>
<evidence type="ECO:0000256" key="5">
    <source>
        <dbReference type="ARBA" id="ARBA00022801"/>
    </source>
</evidence>
<dbReference type="GO" id="GO:0005886">
    <property type="term" value="C:plasma membrane"/>
    <property type="evidence" value="ECO:0007669"/>
    <property type="project" value="TreeGrafter"/>
</dbReference>
<proteinExistence type="inferred from homology"/>
<reference evidence="9 10" key="1">
    <citation type="journal article" date="2015" name="Nature">
        <title>rRNA introns, odd ribosomes, and small enigmatic genomes across a large radiation of phyla.</title>
        <authorList>
            <person name="Brown C.T."/>
            <person name="Hug L.A."/>
            <person name="Thomas B.C."/>
            <person name="Sharon I."/>
            <person name="Castelle C.J."/>
            <person name="Singh A."/>
            <person name="Wilkins M.J."/>
            <person name="Williams K.H."/>
            <person name="Banfield J.F."/>
        </authorList>
    </citation>
    <scope>NUCLEOTIDE SEQUENCE [LARGE SCALE GENOMIC DNA]</scope>
</reference>
<dbReference type="Gene3D" id="3.90.1310.10">
    <property type="entry name" value="Penicillin-binding protein 2a (Domain 2)"/>
    <property type="match status" value="1"/>
</dbReference>
<dbReference type="EMBL" id="LBXR01000007">
    <property type="protein sequence ID" value="KKR34762.1"/>
    <property type="molecule type" value="Genomic_DNA"/>
</dbReference>
<dbReference type="STRING" id="1619037.UT67_C0007G0011"/>
<evidence type="ECO:0000256" key="2">
    <source>
        <dbReference type="ARBA" id="ARBA00007898"/>
    </source>
</evidence>
<comment type="caution">
    <text evidence="9">The sequence shown here is derived from an EMBL/GenBank/DDBJ whole genome shotgun (WGS) entry which is preliminary data.</text>
</comment>
<protein>
    <recommendedName>
        <fullName evidence="3">beta-lactamase</fullName>
        <ecNumber evidence="3">3.5.2.6</ecNumber>
    </recommendedName>
</protein>
<keyword evidence="7" id="KW-0812">Transmembrane</keyword>
<sequence length="266" mass="30452">MADLFEIQEDKIHHGSMEGKYSHSWVEGSFNFELGSGKQIPLSHTKTYLGTSISGKKIFIMALMIIIGLIIIVGKVFYLQIIKGGYYRDLAEGNRIRLQPIFSERGIIYDRFHTELVENVPNFSLTIIPQDLPRNTEKREEIIDAVVSLSGVPKDQIKGLLNRYSLYSYASLVIKENLDYQSALKLYIQSSQLPGVSIEKGSKRKYVTGNTSASATLSISHLLGYLSKLNDEETIKLKDFWPKIRLVLGTILFYLWIWKRKKNWKI</sequence>
<dbReference type="Pfam" id="PF03717">
    <property type="entry name" value="PBP_dimer"/>
    <property type="match status" value="1"/>
</dbReference>
<evidence type="ECO:0000256" key="4">
    <source>
        <dbReference type="ARBA" id="ARBA00022729"/>
    </source>
</evidence>
<dbReference type="GO" id="GO:0046677">
    <property type="term" value="P:response to antibiotic"/>
    <property type="evidence" value="ECO:0007669"/>
    <property type="project" value="UniProtKB-KW"/>
</dbReference>
<dbReference type="PANTHER" id="PTHR30627:SF6">
    <property type="entry name" value="BETA-LACTAMASE YBXI-RELATED"/>
    <property type="match status" value="1"/>
</dbReference>
<dbReference type="GO" id="GO:0008800">
    <property type="term" value="F:beta-lactamase activity"/>
    <property type="evidence" value="ECO:0007669"/>
    <property type="project" value="UniProtKB-EC"/>
</dbReference>
<evidence type="ECO:0000256" key="3">
    <source>
        <dbReference type="ARBA" id="ARBA00012865"/>
    </source>
</evidence>
<feature type="transmembrane region" description="Helical" evidence="7">
    <location>
        <begin position="58"/>
        <end position="78"/>
    </location>
</feature>
<name>A0A0G0TA79_9BACT</name>
<keyword evidence="7" id="KW-1133">Transmembrane helix</keyword>
<accession>A0A0G0TA79</accession>
<dbReference type="InterPro" id="IPR005311">
    <property type="entry name" value="PBP_dimer"/>
</dbReference>
<keyword evidence="4" id="KW-0732">Signal</keyword>
<evidence type="ECO:0000256" key="7">
    <source>
        <dbReference type="SAM" id="Phobius"/>
    </source>
</evidence>
<dbReference type="GO" id="GO:0008658">
    <property type="term" value="F:penicillin binding"/>
    <property type="evidence" value="ECO:0007669"/>
    <property type="project" value="InterPro"/>
</dbReference>
<feature type="domain" description="Penicillin-binding protein dimerisation" evidence="8">
    <location>
        <begin position="101"/>
        <end position="237"/>
    </location>
</feature>
<dbReference type="GO" id="GO:0071555">
    <property type="term" value="P:cell wall organization"/>
    <property type="evidence" value="ECO:0007669"/>
    <property type="project" value="TreeGrafter"/>
</dbReference>
<feature type="transmembrane region" description="Helical" evidence="7">
    <location>
        <begin position="207"/>
        <end position="228"/>
    </location>
</feature>
<gene>
    <name evidence="9" type="ORF">UT67_C0007G0011</name>
</gene>
<keyword evidence="6" id="KW-0046">Antibiotic resistance</keyword>
<keyword evidence="5" id="KW-0378">Hydrolase</keyword>
<dbReference type="AlphaFoldDB" id="A0A0G0TA79"/>
<feature type="transmembrane region" description="Helical" evidence="7">
    <location>
        <begin position="240"/>
        <end position="258"/>
    </location>
</feature>